<name>A0ABU6Z7P9_9FABA</name>
<sequence>MASSFHRWEKDPFFTAAEQVQESADRMESAYRTWIHAKKDACSPWNSDELCRDVQTALGTAKWQLDEFQKAVTLSYSNGKAEDARNRHQNFISAIVGKITKVEHSLNESLHPGNKAPLPWVRLDEGERNELALFLSGVPEAEGRSVGRDREDPQSTSGRGSALEVEDKSPGHRRAASADAHVSSWKIAVSDELQQRNAPNGSSGAMHKVASLSGFVSSMESVSKLKWPKNGYKKLKADNHHQESENALLPSAQLNGGLKSCYERSKSYLDSCDECYDKQLYGWYGAIQRQLQRSQYQMQYSRPVKLTVWIVILLCMIVFIAFCAM</sequence>
<keyword evidence="1" id="KW-0653">Protein transport</keyword>
<accession>A0ABU6Z7P9</accession>
<dbReference type="Gene3D" id="1.20.58.90">
    <property type="match status" value="1"/>
</dbReference>
<keyword evidence="1" id="KW-0813">Transport</keyword>
<feature type="compositionally biased region" description="Basic and acidic residues" evidence="3">
    <location>
        <begin position="142"/>
        <end position="153"/>
    </location>
</feature>
<evidence type="ECO:0000259" key="5">
    <source>
        <dbReference type="Pfam" id="PF09177"/>
    </source>
</evidence>
<feature type="transmembrane region" description="Helical" evidence="4">
    <location>
        <begin position="306"/>
        <end position="324"/>
    </location>
</feature>
<dbReference type="Proteomes" id="UP001341840">
    <property type="component" value="Unassembled WGS sequence"/>
</dbReference>
<dbReference type="Pfam" id="PF09177">
    <property type="entry name" value="STX6_10_61_N"/>
    <property type="match status" value="1"/>
</dbReference>
<evidence type="ECO:0000256" key="4">
    <source>
        <dbReference type="SAM" id="Phobius"/>
    </source>
</evidence>
<organism evidence="6 7">
    <name type="scientific">Stylosanthes scabra</name>
    <dbReference type="NCBI Taxonomy" id="79078"/>
    <lineage>
        <taxon>Eukaryota</taxon>
        <taxon>Viridiplantae</taxon>
        <taxon>Streptophyta</taxon>
        <taxon>Embryophyta</taxon>
        <taxon>Tracheophyta</taxon>
        <taxon>Spermatophyta</taxon>
        <taxon>Magnoliopsida</taxon>
        <taxon>eudicotyledons</taxon>
        <taxon>Gunneridae</taxon>
        <taxon>Pentapetalae</taxon>
        <taxon>rosids</taxon>
        <taxon>fabids</taxon>
        <taxon>Fabales</taxon>
        <taxon>Fabaceae</taxon>
        <taxon>Papilionoideae</taxon>
        <taxon>50 kb inversion clade</taxon>
        <taxon>dalbergioids sensu lato</taxon>
        <taxon>Dalbergieae</taxon>
        <taxon>Pterocarpus clade</taxon>
        <taxon>Stylosanthes</taxon>
    </lineage>
</organism>
<comment type="subcellular location">
    <subcellularLocation>
        <location evidence="2">Endomembrane system</location>
        <topology evidence="2">Single-pass type IV membrane protein</topology>
    </subcellularLocation>
</comment>
<comment type="caution">
    <text evidence="6">The sequence shown here is derived from an EMBL/GenBank/DDBJ whole genome shotgun (WGS) entry which is preliminary data.</text>
</comment>
<proteinExistence type="predicted"/>
<keyword evidence="4" id="KW-0812">Transmembrane</keyword>
<keyword evidence="4" id="KW-0472">Membrane</keyword>
<evidence type="ECO:0000256" key="3">
    <source>
        <dbReference type="SAM" id="MobiDB-lite"/>
    </source>
</evidence>
<dbReference type="EMBL" id="JASCZI010271920">
    <property type="protein sequence ID" value="MED6217634.1"/>
    <property type="molecule type" value="Genomic_DNA"/>
</dbReference>
<dbReference type="SUPFAM" id="SSF47661">
    <property type="entry name" value="t-snare proteins"/>
    <property type="match status" value="1"/>
</dbReference>
<dbReference type="InterPro" id="IPR010989">
    <property type="entry name" value="SNARE"/>
</dbReference>
<dbReference type="CDD" id="cd21442">
    <property type="entry name" value="SNARE_NTD_STX6-like"/>
    <property type="match status" value="1"/>
</dbReference>
<dbReference type="InterPro" id="IPR015260">
    <property type="entry name" value="Syntaxin-6/10/61_N"/>
</dbReference>
<dbReference type="PANTHER" id="PTHR34949:SF12">
    <property type="entry name" value="SYNTAXIN 6, AMINO-TERMINAL PROTEIN"/>
    <property type="match status" value="1"/>
</dbReference>
<feature type="region of interest" description="Disordered" evidence="3">
    <location>
        <begin position="142"/>
        <end position="179"/>
    </location>
</feature>
<evidence type="ECO:0000256" key="2">
    <source>
        <dbReference type="ARBA" id="ARBA00046280"/>
    </source>
</evidence>
<evidence type="ECO:0000313" key="6">
    <source>
        <dbReference type="EMBL" id="MED6217634.1"/>
    </source>
</evidence>
<keyword evidence="7" id="KW-1185">Reference proteome</keyword>
<gene>
    <name evidence="6" type="ORF">PIB30_019399</name>
</gene>
<evidence type="ECO:0000256" key="1">
    <source>
        <dbReference type="ARBA" id="ARBA00022927"/>
    </source>
</evidence>
<keyword evidence="4" id="KW-1133">Transmembrane helix</keyword>
<dbReference type="PANTHER" id="PTHR34949">
    <property type="entry name" value="OS05G0443700 PROTEIN"/>
    <property type="match status" value="1"/>
</dbReference>
<protein>
    <recommendedName>
        <fullName evidence="5">Syntaxin 6/10/61 N-terminal domain-containing protein</fullName>
    </recommendedName>
</protein>
<reference evidence="6 7" key="1">
    <citation type="journal article" date="2023" name="Plants (Basel)">
        <title>Bridging the Gap: Combining Genomics and Transcriptomics Approaches to Understand Stylosanthes scabra, an Orphan Legume from the Brazilian Caatinga.</title>
        <authorList>
            <person name="Ferreira-Neto J.R.C."/>
            <person name="da Silva M.D."/>
            <person name="Binneck E."/>
            <person name="de Melo N.F."/>
            <person name="da Silva R.H."/>
            <person name="de Melo A.L.T.M."/>
            <person name="Pandolfi V."/>
            <person name="Bustamante F.O."/>
            <person name="Brasileiro-Vidal A.C."/>
            <person name="Benko-Iseppon A.M."/>
        </authorList>
    </citation>
    <scope>NUCLEOTIDE SEQUENCE [LARGE SCALE GENOMIC DNA]</scope>
    <source>
        <tissue evidence="6">Leaves</tissue>
    </source>
</reference>
<evidence type="ECO:0000313" key="7">
    <source>
        <dbReference type="Proteomes" id="UP001341840"/>
    </source>
</evidence>
<feature type="domain" description="Syntaxin 6/10/61 N-terminal" evidence="5">
    <location>
        <begin position="11"/>
        <end position="102"/>
    </location>
</feature>